<sequence length="287" mass="31746">MADTLIIRDRIGALADSLTQAERKLAAALLRDYPYAGLETIQRLGERTGVSPASISRFVHKLDCAGYADFQRHLIQELRDGRLSPADLRGDVGLRRNGFLGAYLTRVAHGVAAAAEAVPEAAFERVADLLADRRRTVHLIGGRVTDTVAGLFARHLARIRPGVVHMASDPETWPQHLLDARPRDVFVILDVRRYQPRFVALAAKAREEGATVVVVTDRWLSPAARHANEVIAIGTESGTAWDTYAPVVALFEALIAWIGEDDWTITDTRIREWDALRIEEDAECASR</sequence>
<dbReference type="PANTHER" id="PTHR30514">
    <property type="entry name" value="GLUCOKINASE"/>
    <property type="match status" value="1"/>
</dbReference>
<dbReference type="InterPro" id="IPR036388">
    <property type="entry name" value="WH-like_DNA-bd_sf"/>
</dbReference>
<evidence type="ECO:0000256" key="1">
    <source>
        <dbReference type="ARBA" id="ARBA00023015"/>
    </source>
</evidence>
<keyword evidence="7" id="KW-1185">Reference proteome</keyword>
<comment type="caution">
    <text evidence="6">The sequence shown here is derived from an EMBL/GenBank/DDBJ whole genome shotgun (WGS) entry which is preliminary data.</text>
</comment>
<dbReference type="RefSeq" id="WP_198880082.1">
    <property type="nucleotide sequence ID" value="NZ_JAEKJA010000001.1"/>
</dbReference>
<feature type="domain" description="SIS" evidence="5">
    <location>
        <begin position="126"/>
        <end position="264"/>
    </location>
</feature>
<evidence type="ECO:0000313" key="6">
    <source>
        <dbReference type="EMBL" id="MBJ3774181.1"/>
    </source>
</evidence>
<dbReference type="InterPro" id="IPR000281">
    <property type="entry name" value="HTH_RpiR"/>
</dbReference>
<evidence type="ECO:0000256" key="3">
    <source>
        <dbReference type="ARBA" id="ARBA00023163"/>
    </source>
</evidence>
<dbReference type="GO" id="GO:1901135">
    <property type="term" value="P:carbohydrate derivative metabolic process"/>
    <property type="evidence" value="ECO:0007669"/>
    <property type="project" value="InterPro"/>
</dbReference>
<feature type="domain" description="HTH rpiR-type" evidence="4">
    <location>
        <begin position="5"/>
        <end position="81"/>
    </location>
</feature>
<evidence type="ECO:0000313" key="7">
    <source>
        <dbReference type="Proteomes" id="UP000609531"/>
    </source>
</evidence>
<keyword evidence="3" id="KW-0804">Transcription</keyword>
<dbReference type="CDD" id="cd05013">
    <property type="entry name" value="SIS_RpiR"/>
    <property type="match status" value="1"/>
</dbReference>
<dbReference type="PROSITE" id="PS51071">
    <property type="entry name" value="HTH_RPIR"/>
    <property type="match status" value="1"/>
</dbReference>
<dbReference type="GO" id="GO:0097367">
    <property type="term" value="F:carbohydrate derivative binding"/>
    <property type="evidence" value="ECO:0007669"/>
    <property type="project" value="InterPro"/>
</dbReference>
<evidence type="ECO:0000259" key="5">
    <source>
        <dbReference type="PROSITE" id="PS51464"/>
    </source>
</evidence>
<keyword evidence="2" id="KW-0238">DNA-binding</keyword>
<dbReference type="Proteomes" id="UP000609531">
    <property type="component" value="Unassembled WGS sequence"/>
</dbReference>
<dbReference type="Gene3D" id="1.10.10.10">
    <property type="entry name" value="Winged helix-like DNA-binding domain superfamily/Winged helix DNA-binding domain"/>
    <property type="match status" value="1"/>
</dbReference>
<dbReference type="InterPro" id="IPR047640">
    <property type="entry name" value="RpiR-like"/>
</dbReference>
<dbReference type="InterPro" id="IPR046348">
    <property type="entry name" value="SIS_dom_sf"/>
</dbReference>
<dbReference type="Gene3D" id="3.40.50.10490">
    <property type="entry name" value="Glucose-6-phosphate isomerase like protein, domain 1"/>
    <property type="match status" value="1"/>
</dbReference>
<protein>
    <submittedName>
        <fullName evidence="6">MurR/RpiR family transcriptional regulator</fullName>
    </submittedName>
</protein>
<dbReference type="SUPFAM" id="SSF53697">
    <property type="entry name" value="SIS domain"/>
    <property type="match status" value="1"/>
</dbReference>
<dbReference type="AlphaFoldDB" id="A0A934IFR8"/>
<dbReference type="EMBL" id="JAEKJA010000001">
    <property type="protein sequence ID" value="MBJ3774181.1"/>
    <property type="molecule type" value="Genomic_DNA"/>
</dbReference>
<dbReference type="PROSITE" id="PS51464">
    <property type="entry name" value="SIS"/>
    <property type="match status" value="1"/>
</dbReference>
<keyword evidence="1" id="KW-0805">Transcription regulation</keyword>
<dbReference type="SUPFAM" id="SSF46689">
    <property type="entry name" value="Homeodomain-like"/>
    <property type="match status" value="1"/>
</dbReference>
<dbReference type="InterPro" id="IPR009057">
    <property type="entry name" value="Homeodomain-like_sf"/>
</dbReference>
<dbReference type="Pfam" id="PF01380">
    <property type="entry name" value="SIS"/>
    <property type="match status" value="1"/>
</dbReference>
<dbReference type="Pfam" id="PF01418">
    <property type="entry name" value="HTH_6"/>
    <property type="match status" value="1"/>
</dbReference>
<dbReference type="GO" id="GO:0003677">
    <property type="term" value="F:DNA binding"/>
    <property type="evidence" value="ECO:0007669"/>
    <property type="project" value="UniProtKB-KW"/>
</dbReference>
<dbReference type="PANTHER" id="PTHR30514:SF18">
    <property type="entry name" value="RPIR-FAMILY TRANSCRIPTIONAL REGULATOR"/>
    <property type="match status" value="1"/>
</dbReference>
<proteinExistence type="predicted"/>
<dbReference type="InterPro" id="IPR035472">
    <property type="entry name" value="RpiR-like_SIS"/>
</dbReference>
<evidence type="ECO:0000256" key="2">
    <source>
        <dbReference type="ARBA" id="ARBA00023125"/>
    </source>
</evidence>
<dbReference type="InterPro" id="IPR001347">
    <property type="entry name" value="SIS_dom"/>
</dbReference>
<accession>A0A934IFR8</accession>
<organism evidence="6 7">
    <name type="scientific">Acuticoccus mangrovi</name>
    <dbReference type="NCBI Taxonomy" id="2796142"/>
    <lineage>
        <taxon>Bacteria</taxon>
        <taxon>Pseudomonadati</taxon>
        <taxon>Pseudomonadota</taxon>
        <taxon>Alphaproteobacteria</taxon>
        <taxon>Hyphomicrobiales</taxon>
        <taxon>Amorphaceae</taxon>
        <taxon>Acuticoccus</taxon>
    </lineage>
</organism>
<gene>
    <name evidence="6" type="ORF">JCR33_00665</name>
</gene>
<reference evidence="6" key="1">
    <citation type="submission" date="2020-12" db="EMBL/GenBank/DDBJ databases">
        <title>Bacterial taxonomy.</title>
        <authorList>
            <person name="Pan X."/>
        </authorList>
    </citation>
    <scope>NUCLEOTIDE SEQUENCE</scope>
    <source>
        <strain evidence="6">B2012</strain>
    </source>
</reference>
<evidence type="ECO:0000259" key="4">
    <source>
        <dbReference type="PROSITE" id="PS51071"/>
    </source>
</evidence>
<dbReference type="GO" id="GO:0003700">
    <property type="term" value="F:DNA-binding transcription factor activity"/>
    <property type="evidence" value="ECO:0007669"/>
    <property type="project" value="InterPro"/>
</dbReference>
<name>A0A934IFR8_9HYPH</name>